<feature type="binding site" evidence="6">
    <location>
        <position position="243"/>
    </location>
    <ligand>
        <name>Ca(2+)</name>
        <dbReference type="ChEBI" id="CHEBI:29108"/>
    </ligand>
</feature>
<keyword evidence="10" id="KW-1185">Reference proteome</keyword>
<evidence type="ECO:0000256" key="6">
    <source>
        <dbReference type="PIRSR" id="PIRSR000865-2"/>
    </source>
</evidence>
<dbReference type="EMBL" id="OU896708">
    <property type="protein sequence ID" value="CAH1155998.1"/>
    <property type="molecule type" value="Genomic_DNA"/>
</dbReference>
<sequence length="533" mass="59637">MMVYNNKSSVFVHTLMYMLNQSVIQEENSYNYYYLQIGKESNATKCYGIYGCFPLTPPWTSEHRPVSLFPEDIHKIEPKYLLYTRNHYPKAYFLDIYEIENLHYQPIGAIDFDPSKPIYLVSHGYLEGGTIGWISNMSKALLAQQDCNVIVVDWQGGSGPPYTQAVANIRLVGAITAHLLGEMANHTGGAQLDHVHAIGHSLGAHMFGYVGYTLQNTFNLTLGRITGLDPAEPHFSKTRPPVRLDRSAARYVDVIHTDASQFIRGGLGMAESIGHVDYYPDGGTDQPGCTKGVLQFIRDSEGSLFNGVKKYLSCNHLRSHEIFLESITPNPKCKFMSVSCSSFQDFTSGKCFDCGKRSENCIPFGFHGRKHYEKVLGNKLRGKSKIQYLITGEGRPHCKSHYRIIVQISDSNSSRLHGGEVGQLFFTMHSTSDGRGQKTAPVGFHSGFHRPGEAHMGVVAAEGVARLRAVQIEWRYNSSFVNPLTWRLMSTPKIYLKKVTIEALEINERITVCPKAQKPLINGSPQLMISSYC</sequence>
<dbReference type="SUPFAM" id="SSF53474">
    <property type="entry name" value="alpha/beta-Hydrolases"/>
    <property type="match status" value="1"/>
</dbReference>
<name>A0A9P0GUN6_PHACE</name>
<keyword evidence="4" id="KW-1015">Disulfide bond</keyword>
<dbReference type="CDD" id="cd00707">
    <property type="entry name" value="Pancreat_lipase_like"/>
    <property type="match status" value="1"/>
</dbReference>
<comment type="subcellular location">
    <subcellularLocation>
        <location evidence="1">Secreted</location>
    </subcellularLocation>
</comment>
<evidence type="ECO:0000256" key="1">
    <source>
        <dbReference type="ARBA" id="ARBA00004613"/>
    </source>
</evidence>
<feature type="active site" description="Nucleophile" evidence="5">
    <location>
        <position position="201"/>
    </location>
</feature>
<dbReference type="InterPro" id="IPR002331">
    <property type="entry name" value="Lipase_panc"/>
</dbReference>
<dbReference type="PANTHER" id="PTHR11610:SF185">
    <property type="entry name" value="LD47264P"/>
    <property type="match status" value="1"/>
</dbReference>
<dbReference type="GO" id="GO:0046872">
    <property type="term" value="F:metal ion binding"/>
    <property type="evidence" value="ECO:0007669"/>
    <property type="project" value="UniProtKB-KW"/>
</dbReference>
<evidence type="ECO:0000256" key="5">
    <source>
        <dbReference type="PIRSR" id="PIRSR000865-1"/>
    </source>
</evidence>
<evidence type="ECO:0000256" key="7">
    <source>
        <dbReference type="RuleBase" id="RU004262"/>
    </source>
</evidence>
<dbReference type="GO" id="GO:0016042">
    <property type="term" value="P:lipid catabolic process"/>
    <property type="evidence" value="ECO:0007669"/>
    <property type="project" value="TreeGrafter"/>
</dbReference>
<gene>
    <name evidence="9" type="ORF">PHAECO_LOCUS6609</name>
</gene>
<dbReference type="InterPro" id="IPR033906">
    <property type="entry name" value="Lipase_N"/>
</dbReference>
<protein>
    <recommendedName>
        <fullName evidence="8">Lipase domain-containing protein</fullName>
    </recommendedName>
</protein>
<dbReference type="Pfam" id="PF00151">
    <property type="entry name" value="Lipase"/>
    <property type="match status" value="1"/>
</dbReference>
<dbReference type="Proteomes" id="UP001153737">
    <property type="component" value="Chromosome 2"/>
</dbReference>
<dbReference type="PRINTS" id="PR00823">
    <property type="entry name" value="PANCLIPASE"/>
</dbReference>
<dbReference type="InterPro" id="IPR000734">
    <property type="entry name" value="TAG_lipase"/>
</dbReference>
<feature type="binding site" evidence="6">
    <location>
        <position position="245"/>
    </location>
    <ligand>
        <name>Ca(2+)</name>
        <dbReference type="ChEBI" id="CHEBI:29108"/>
    </ligand>
</feature>
<reference evidence="9" key="2">
    <citation type="submission" date="2022-10" db="EMBL/GenBank/DDBJ databases">
        <authorList>
            <consortium name="ENA_rothamsted_submissions"/>
            <consortium name="culmorum"/>
            <person name="King R."/>
        </authorList>
    </citation>
    <scope>NUCLEOTIDE SEQUENCE</scope>
</reference>
<evidence type="ECO:0000313" key="10">
    <source>
        <dbReference type="Proteomes" id="UP001153737"/>
    </source>
</evidence>
<feature type="domain" description="Lipase" evidence="8">
    <location>
        <begin position="46"/>
        <end position="372"/>
    </location>
</feature>
<evidence type="ECO:0000256" key="2">
    <source>
        <dbReference type="ARBA" id="ARBA00010701"/>
    </source>
</evidence>
<dbReference type="Gene3D" id="3.40.50.1820">
    <property type="entry name" value="alpha/beta hydrolase"/>
    <property type="match status" value="1"/>
</dbReference>
<feature type="active site" description="Charge relay system" evidence="5">
    <location>
        <position position="229"/>
    </location>
</feature>
<keyword evidence="3" id="KW-0964">Secreted</keyword>
<dbReference type="GO" id="GO:0004806">
    <property type="term" value="F:triacylglycerol lipase activity"/>
    <property type="evidence" value="ECO:0007669"/>
    <property type="project" value="InterPro"/>
</dbReference>
<evidence type="ECO:0000256" key="3">
    <source>
        <dbReference type="ARBA" id="ARBA00022525"/>
    </source>
</evidence>
<organism evidence="9 10">
    <name type="scientific">Phaedon cochleariae</name>
    <name type="common">Mustard beetle</name>
    <dbReference type="NCBI Taxonomy" id="80249"/>
    <lineage>
        <taxon>Eukaryota</taxon>
        <taxon>Metazoa</taxon>
        <taxon>Ecdysozoa</taxon>
        <taxon>Arthropoda</taxon>
        <taxon>Hexapoda</taxon>
        <taxon>Insecta</taxon>
        <taxon>Pterygota</taxon>
        <taxon>Neoptera</taxon>
        <taxon>Endopterygota</taxon>
        <taxon>Coleoptera</taxon>
        <taxon>Polyphaga</taxon>
        <taxon>Cucujiformia</taxon>
        <taxon>Chrysomeloidea</taxon>
        <taxon>Chrysomelidae</taxon>
        <taxon>Chrysomelinae</taxon>
        <taxon>Chrysomelini</taxon>
        <taxon>Phaedon</taxon>
    </lineage>
</organism>
<evidence type="ECO:0000313" key="9">
    <source>
        <dbReference type="EMBL" id="CAH1155998.1"/>
    </source>
</evidence>
<dbReference type="AlphaFoldDB" id="A0A9P0GUN6"/>
<dbReference type="GO" id="GO:0005615">
    <property type="term" value="C:extracellular space"/>
    <property type="evidence" value="ECO:0007669"/>
    <property type="project" value="TreeGrafter"/>
</dbReference>
<feature type="active site" description="Charge relay system" evidence="5">
    <location>
        <position position="316"/>
    </location>
</feature>
<keyword evidence="6" id="KW-0479">Metal-binding</keyword>
<dbReference type="PANTHER" id="PTHR11610">
    <property type="entry name" value="LIPASE"/>
    <property type="match status" value="1"/>
</dbReference>
<dbReference type="InterPro" id="IPR029058">
    <property type="entry name" value="AB_hydrolase_fold"/>
</dbReference>
<comment type="similarity">
    <text evidence="2 7">Belongs to the AB hydrolase superfamily. Lipase family.</text>
</comment>
<dbReference type="PRINTS" id="PR00821">
    <property type="entry name" value="TAGLIPASE"/>
</dbReference>
<keyword evidence="6" id="KW-0106">Calcium</keyword>
<evidence type="ECO:0000256" key="4">
    <source>
        <dbReference type="ARBA" id="ARBA00023157"/>
    </source>
</evidence>
<dbReference type="InterPro" id="IPR013818">
    <property type="entry name" value="Lipase"/>
</dbReference>
<dbReference type="InterPro" id="IPR016272">
    <property type="entry name" value="Lipase_LIPH"/>
</dbReference>
<dbReference type="PIRSF" id="PIRSF000865">
    <property type="entry name" value="Lipoprotein_lipase_LIPH"/>
    <property type="match status" value="1"/>
</dbReference>
<accession>A0A9P0GUN6</accession>
<evidence type="ECO:0000259" key="8">
    <source>
        <dbReference type="Pfam" id="PF00151"/>
    </source>
</evidence>
<reference evidence="9" key="1">
    <citation type="submission" date="2022-01" db="EMBL/GenBank/DDBJ databases">
        <authorList>
            <person name="King R."/>
        </authorList>
    </citation>
    <scope>NUCLEOTIDE SEQUENCE</scope>
</reference>
<dbReference type="OrthoDB" id="199913at2759"/>
<proteinExistence type="inferred from homology"/>